<evidence type="ECO:0000313" key="4">
    <source>
        <dbReference type="Proteomes" id="UP000250462"/>
    </source>
</evidence>
<sequence>MSDNQQNDDLFDGEEFEETSEGFKNLRAAHKQAATKAKQLEEELNELKKEKLESAVKEKLENAGIPDVFLEDAKNASDLDAWVEQRKGLFGAAPAVNETTDKNEADTRQPSGEANLSAEEIEKMKGVQEIQPGAYVPNKDQEIQSDLQSILQPGMSRDEVYRQLREKGYSQ</sequence>
<evidence type="ECO:0000313" key="3">
    <source>
        <dbReference type="EMBL" id="RAW11163.1"/>
    </source>
</evidence>
<keyword evidence="1" id="KW-0175">Coiled coil</keyword>
<dbReference type="AlphaFoldDB" id="A0A329QFC8"/>
<comment type="caution">
    <text evidence="3">The sequence shown here is derived from an EMBL/GenBank/DDBJ whole genome shotgun (WGS) entry which is preliminary data.</text>
</comment>
<evidence type="ECO:0000256" key="1">
    <source>
        <dbReference type="SAM" id="Coils"/>
    </source>
</evidence>
<evidence type="ECO:0000256" key="2">
    <source>
        <dbReference type="SAM" id="MobiDB-lite"/>
    </source>
</evidence>
<feature type="coiled-coil region" evidence="1">
    <location>
        <begin position="23"/>
        <end position="57"/>
    </location>
</feature>
<proteinExistence type="predicted"/>
<organism evidence="3 4">
    <name type="scientific">Phytoactinopolyspora halophila</name>
    <dbReference type="NCBI Taxonomy" id="1981511"/>
    <lineage>
        <taxon>Bacteria</taxon>
        <taxon>Bacillati</taxon>
        <taxon>Actinomycetota</taxon>
        <taxon>Actinomycetes</taxon>
        <taxon>Jiangellales</taxon>
        <taxon>Jiangellaceae</taxon>
        <taxon>Phytoactinopolyspora</taxon>
    </lineage>
</organism>
<accession>A0A329QFC8</accession>
<feature type="region of interest" description="Disordered" evidence="2">
    <location>
        <begin position="1"/>
        <end position="20"/>
    </location>
</feature>
<gene>
    <name evidence="3" type="ORF">DPM12_17640</name>
</gene>
<dbReference type="RefSeq" id="WP_112259671.1">
    <property type="nucleotide sequence ID" value="NZ_QMIG01000022.1"/>
</dbReference>
<dbReference type="EMBL" id="QMIG01000022">
    <property type="protein sequence ID" value="RAW11163.1"/>
    <property type="molecule type" value="Genomic_DNA"/>
</dbReference>
<keyword evidence="4" id="KW-1185">Reference proteome</keyword>
<evidence type="ECO:0008006" key="5">
    <source>
        <dbReference type="Google" id="ProtNLM"/>
    </source>
</evidence>
<dbReference type="Proteomes" id="UP000250462">
    <property type="component" value="Unassembled WGS sequence"/>
</dbReference>
<reference evidence="3 4" key="1">
    <citation type="submission" date="2018-06" db="EMBL/GenBank/DDBJ databases">
        <title>Phytoactinopolyspora halophila sp. nov., a novel halophilic actinomycete isolated from a saline soil in China.</title>
        <authorList>
            <person name="Tang S.-K."/>
        </authorList>
    </citation>
    <scope>NUCLEOTIDE SEQUENCE [LARGE SCALE GENOMIC DNA]</scope>
    <source>
        <strain evidence="3 4">YIM 96934</strain>
    </source>
</reference>
<protein>
    <recommendedName>
        <fullName evidence="5">Scaffolding protein</fullName>
    </recommendedName>
</protein>
<feature type="region of interest" description="Disordered" evidence="2">
    <location>
        <begin position="93"/>
        <end position="115"/>
    </location>
</feature>
<name>A0A329QFC8_9ACTN</name>
<feature type="compositionally biased region" description="Acidic residues" evidence="2">
    <location>
        <begin position="9"/>
        <end position="20"/>
    </location>
</feature>